<accession>A0ABS4GZU0</accession>
<keyword evidence="4 5" id="KW-0472">Membrane</keyword>
<dbReference type="InterPro" id="IPR002810">
    <property type="entry name" value="NfeD-like_C"/>
</dbReference>
<dbReference type="Proteomes" id="UP001519273">
    <property type="component" value="Unassembled WGS sequence"/>
</dbReference>
<proteinExistence type="predicted"/>
<keyword evidence="9" id="KW-0645">Protease</keyword>
<evidence type="ECO:0000259" key="7">
    <source>
        <dbReference type="Pfam" id="PF24961"/>
    </source>
</evidence>
<dbReference type="Pfam" id="PF24961">
    <property type="entry name" value="NfeD_membrane"/>
    <property type="match status" value="1"/>
</dbReference>
<sequence>MIAATKKFLLHTFMLMMLVSILLQISFTAEPVRAVAQSGPVYIIPVDQEIESGLYKFMKRGFDEATRMNAALIVLEINTPGGRVDSAEQIGELIRSSKVPTIAFVKGRAASAGSYIALNADKIAMQPGSTIGAAAIVDRSGQPIDDPKLVAYWKSEMAAAAELSGRNPAIAEGMTDTNIEVKMPEIGKTKQKGQIISLTADEAVKVGYAEMIAKTAEEVASQSGYSTQDMFRIDRTAAENISIFLTNPIVSTLLLFVGITGIIIELIVPGFGIPGILGIIAFVLYFTGNYIAGFAGSETWILFIIGLVMLISELFVPSFGILGIIGSVSLVTGVVSAAYDTTNAFISLSIAFAAAIIVVIIVSYIFKERGIWNRFILRYQLTKEEGYIPNEPKDNLIGKQGTSLTPLRPAGTAIVDGKRIDVVTEGGFIEAGRPVMIISVDGTRVVVKEG</sequence>
<dbReference type="Gene3D" id="2.40.50.140">
    <property type="entry name" value="Nucleic acid-binding proteins"/>
    <property type="match status" value="1"/>
</dbReference>
<dbReference type="GO" id="GO:0008233">
    <property type="term" value="F:peptidase activity"/>
    <property type="evidence" value="ECO:0007669"/>
    <property type="project" value="UniProtKB-KW"/>
</dbReference>
<dbReference type="GO" id="GO:0006508">
    <property type="term" value="P:proteolysis"/>
    <property type="evidence" value="ECO:0007669"/>
    <property type="project" value="UniProtKB-KW"/>
</dbReference>
<evidence type="ECO:0000313" key="9">
    <source>
        <dbReference type="EMBL" id="MBP1935395.1"/>
    </source>
</evidence>
<name>A0ABS4GZU0_9BACL</name>
<keyword evidence="3 5" id="KW-1133">Transmembrane helix</keyword>
<keyword evidence="2 5" id="KW-0812">Transmembrane</keyword>
<evidence type="ECO:0000256" key="4">
    <source>
        <dbReference type="ARBA" id="ARBA00023136"/>
    </source>
</evidence>
<feature type="domain" description="NfeD1b N-terminal" evidence="8">
    <location>
        <begin position="41"/>
        <end position="227"/>
    </location>
</feature>
<keyword evidence="10" id="KW-1185">Reference proteome</keyword>
<dbReference type="Pfam" id="PF01957">
    <property type="entry name" value="NfeD"/>
    <property type="match status" value="1"/>
</dbReference>
<feature type="domain" description="NfeD integral membrane" evidence="7">
    <location>
        <begin position="250"/>
        <end position="365"/>
    </location>
</feature>
<protein>
    <submittedName>
        <fullName evidence="9">Membrane-bound serine protease (ClpP class)</fullName>
    </submittedName>
</protein>
<feature type="domain" description="NfeD-like C-terminal" evidence="6">
    <location>
        <begin position="394"/>
        <end position="448"/>
    </location>
</feature>
<comment type="subcellular location">
    <subcellularLocation>
        <location evidence="1">Membrane</location>
        <topology evidence="1">Multi-pass membrane protein</topology>
    </subcellularLocation>
</comment>
<feature type="transmembrane region" description="Helical" evidence="5">
    <location>
        <begin position="241"/>
        <end position="259"/>
    </location>
</feature>
<dbReference type="Pfam" id="PF25145">
    <property type="entry name" value="NfeD1b_N"/>
    <property type="match status" value="1"/>
</dbReference>
<dbReference type="InterPro" id="IPR052165">
    <property type="entry name" value="Membrane_assoc_protease"/>
</dbReference>
<evidence type="ECO:0000256" key="5">
    <source>
        <dbReference type="SAM" id="Phobius"/>
    </source>
</evidence>
<dbReference type="CDD" id="cd07021">
    <property type="entry name" value="Clp_protease_NfeD_like"/>
    <property type="match status" value="1"/>
</dbReference>
<dbReference type="SUPFAM" id="SSF52096">
    <property type="entry name" value="ClpP/crotonase"/>
    <property type="match status" value="1"/>
</dbReference>
<dbReference type="PANTHER" id="PTHR33507:SF3">
    <property type="entry name" value="INNER MEMBRANE PROTEIN YBBJ"/>
    <property type="match status" value="1"/>
</dbReference>
<gene>
    <name evidence="9" type="ORF">J2Z20_000256</name>
</gene>
<feature type="transmembrane region" description="Helical" evidence="5">
    <location>
        <begin position="266"/>
        <end position="285"/>
    </location>
</feature>
<dbReference type="InterPro" id="IPR056739">
    <property type="entry name" value="NfeD_membrane"/>
</dbReference>
<feature type="transmembrane region" description="Helical" evidence="5">
    <location>
        <begin position="345"/>
        <end position="366"/>
    </location>
</feature>
<dbReference type="InterPro" id="IPR056738">
    <property type="entry name" value="NfeD1b_N"/>
</dbReference>
<dbReference type="SUPFAM" id="SSF141322">
    <property type="entry name" value="NfeD domain-like"/>
    <property type="match status" value="1"/>
</dbReference>
<reference evidence="9 10" key="1">
    <citation type="submission" date="2021-03" db="EMBL/GenBank/DDBJ databases">
        <title>Genomic Encyclopedia of Type Strains, Phase IV (KMG-IV): sequencing the most valuable type-strain genomes for metagenomic binning, comparative biology and taxonomic classification.</title>
        <authorList>
            <person name="Goeker M."/>
        </authorList>
    </citation>
    <scope>NUCLEOTIDE SEQUENCE [LARGE SCALE GENOMIC DNA]</scope>
    <source>
        <strain evidence="9 10">DSM 23491</strain>
    </source>
</reference>
<evidence type="ECO:0000259" key="6">
    <source>
        <dbReference type="Pfam" id="PF01957"/>
    </source>
</evidence>
<dbReference type="PANTHER" id="PTHR33507">
    <property type="entry name" value="INNER MEMBRANE PROTEIN YBBJ"/>
    <property type="match status" value="1"/>
</dbReference>
<dbReference type="InterPro" id="IPR029045">
    <property type="entry name" value="ClpP/crotonase-like_dom_sf"/>
</dbReference>
<evidence type="ECO:0000256" key="3">
    <source>
        <dbReference type="ARBA" id="ARBA00022989"/>
    </source>
</evidence>
<keyword evidence="9" id="KW-0378">Hydrolase</keyword>
<dbReference type="EMBL" id="JAGGKP010000001">
    <property type="protein sequence ID" value="MBP1935395.1"/>
    <property type="molecule type" value="Genomic_DNA"/>
</dbReference>
<evidence type="ECO:0000256" key="1">
    <source>
        <dbReference type="ARBA" id="ARBA00004141"/>
    </source>
</evidence>
<comment type="caution">
    <text evidence="9">The sequence shown here is derived from an EMBL/GenBank/DDBJ whole genome shotgun (WGS) entry which is preliminary data.</text>
</comment>
<evidence type="ECO:0000259" key="8">
    <source>
        <dbReference type="Pfam" id="PF25145"/>
    </source>
</evidence>
<dbReference type="InterPro" id="IPR012340">
    <property type="entry name" value="NA-bd_OB-fold"/>
</dbReference>
<dbReference type="Gene3D" id="3.90.226.10">
    <property type="entry name" value="2-enoyl-CoA Hydratase, Chain A, domain 1"/>
    <property type="match status" value="1"/>
</dbReference>
<evidence type="ECO:0000313" key="10">
    <source>
        <dbReference type="Proteomes" id="UP001519273"/>
    </source>
</evidence>
<evidence type="ECO:0000256" key="2">
    <source>
        <dbReference type="ARBA" id="ARBA00022692"/>
    </source>
</evidence>
<organism evidence="9 10">
    <name type="scientific">Paenibacillus sediminis</name>
    <dbReference type="NCBI Taxonomy" id="664909"/>
    <lineage>
        <taxon>Bacteria</taxon>
        <taxon>Bacillati</taxon>
        <taxon>Bacillota</taxon>
        <taxon>Bacilli</taxon>
        <taxon>Bacillales</taxon>
        <taxon>Paenibacillaceae</taxon>
        <taxon>Paenibacillus</taxon>
    </lineage>
</organism>